<comment type="similarity">
    <text evidence="2 10">Belongs to the gluconokinase GntK/GntV family.</text>
</comment>
<evidence type="ECO:0000313" key="12">
    <source>
        <dbReference type="Proteomes" id="UP000295131"/>
    </source>
</evidence>
<keyword evidence="5 10" id="KW-0547">Nucleotide-binding</keyword>
<dbReference type="EMBL" id="SMSI01000001">
    <property type="protein sequence ID" value="TDH38363.1"/>
    <property type="molecule type" value="Genomic_DNA"/>
</dbReference>
<dbReference type="SUPFAM" id="SSF52540">
    <property type="entry name" value="P-loop containing nucleoside triphosphate hydrolases"/>
    <property type="match status" value="1"/>
</dbReference>
<dbReference type="Proteomes" id="UP000295131">
    <property type="component" value="Unassembled WGS sequence"/>
</dbReference>
<dbReference type="RefSeq" id="WP_133283198.1">
    <property type="nucleotide sequence ID" value="NZ_SMSI01000001.1"/>
</dbReference>
<sequence>MTQAQQTGGHHADHFIVMGVAGAGKSTIAELLAERLGYPLVEGDAHHPQANIEKMSAGIPLDDSDRAPWLEELGALMRRSDGPVVLTCSSLKRKYRDLLRGSSGSDILFVYLHGSRKLLSERMNSRTGHFMPPSLLESQLESLEVPGDDENSLRVDIGPKPEVIVDRIIASLNSRA</sequence>
<dbReference type="OrthoDB" id="9795716at2"/>
<keyword evidence="7 10" id="KW-0067">ATP-binding</keyword>
<dbReference type="Pfam" id="PF13671">
    <property type="entry name" value="AAA_33"/>
    <property type="match status" value="1"/>
</dbReference>
<dbReference type="Gene3D" id="3.40.50.300">
    <property type="entry name" value="P-loop containing nucleotide triphosphate hydrolases"/>
    <property type="match status" value="1"/>
</dbReference>
<dbReference type="PANTHER" id="PTHR43442">
    <property type="entry name" value="GLUCONOKINASE-RELATED"/>
    <property type="match status" value="1"/>
</dbReference>
<comment type="catalytic activity">
    <reaction evidence="9 10">
        <text>D-gluconate + ATP = 6-phospho-D-gluconate + ADP + H(+)</text>
        <dbReference type="Rhea" id="RHEA:19433"/>
        <dbReference type="ChEBI" id="CHEBI:15378"/>
        <dbReference type="ChEBI" id="CHEBI:18391"/>
        <dbReference type="ChEBI" id="CHEBI:30616"/>
        <dbReference type="ChEBI" id="CHEBI:58759"/>
        <dbReference type="ChEBI" id="CHEBI:456216"/>
        <dbReference type="EC" id="2.7.1.12"/>
    </reaction>
</comment>
<dbReference type="GO" id="GO:0005737">
    <property type="term" value="C:cytoplasm"/>
    <property type="evidence" value="ECO:0007669"/>
    <property type="project" value="TreeGrafter"/>
</dbReference>
<organism evidence="11 12">
    <name type="scientific">Pseudohoeflea suaedae</name>
    <dbReference type="NCBI Taxonomy" id="877384"/>
    <lineage>
        <taxon>Bacteria</taxon>
        <taxon>Pseudomonadati</taxon>
        <taxon>Pseudomonadota</taxon>
        <taxon>Alphaproteobacteria</taxon>
        <taxon>Hyphomicrobiales</taxon>
        <taxon>Rhizobiaceae</taxon>
        <taxon>Pseudohoeflea</taxon>
    </lineage>
</organism>
<evidence type="ECO:0000313" key="11">
    <source>
        <dbReference type="EMBL" id="TDH38363.1"/>
    </source>
</evidence>
<keyword evidence="6 10" id="KW-0418">Kinase</keyword>
<protein>
    <recommendedName>
        <fullName evidence="3 10">Gluconokinase</fullName>
        <ecNumber evidence="3 10">2.7.1.12</ecNumber>
    </recommendedName>
</protein>
<evidence type="ECO:0000256" key="5">
    <source>
        <dbReference type="ARBA" id="ARBA00022741"/>
    </source>
</evidence>
<proteinExistence type="inferred from homology"/>
<evidence type="ECO:0000256" key="7">
    <source>
        <dbReference type="ARBA" id="ARBA00022840"/>
    </source>
</evidence>
<evidence type="ECO:0000256" key="10">
    <source>
        <dbReference type="RuleBase" id="RU363066"/>
    </source>
</evidence>
<keyword evidence="4 10" id="KW-0808">Transferase</keyword>
<dbReference type="InterPro" id="IPR006001">
    <property type="entry name" value="Therm_gnt_kin"/>
</dbReference>
<evidence type="ECO:0000256" key="8">
    <source>
        <dbReference type="ARBA" id="ARBA00023064"/>
    </source>
</evidence>
<dbReference type="AlphaFoldDB" id="A0A4R5PNF9"/>
<evidence type="ECO:0000256" key="9">
    <source>
        <dbReference type="ARBA" id="ARBA00048090"/>
    </source>
</evidence>
<evidence type="ECO:0000256" key="2">
    <source>
        <dbReference type="ARBA" id="ARBA00008420"/>
    </source>
</evidence>
<accession>A0A4R5PNF9</accession>
<dbReference type="GO" id="GO:0019521">
    <property type="term" value="P:D-gluconate metabolic process"/>
    <property type="evidence" value="ECO:0007669"/>
    <property type="project" value="UniProtKB-KW"/>
</dbReference>
<dbReference type="GO" id="GO:0005524">
    <property type="term" value="F:ATP binding"/>
    <property type="evidence" value="ECO:0007669"/>
    <property type="project" value="UniProtKB-KW"/>
</dbReference>
<dbReference type="PANTHER" id="PTHR43442:SF3">
    <property type="entry name" value="GLUCONOKINASE-RELATED"/>
    <property type="match status" value="1"/>
</dbReference>
<comment type="caution">
    <text evidence="11">The sequence shown here is derived from an EMBL/GenBank/DDBJ whole genome shotgun (WGS) entry which is preliminary data.</text>
</comment>
<evidence type="ECO:0000256" key="6">
    <source>
        <dbReference type="ARBA" id="ARBA00022777"/>
    </source>
</evidence>
<comment type="pathway">
    <text evidence="1">Carbohydrate acid metabolism.</text>
</comment>
<evidence type="ECO:0000256" key="1">
    <source>
        <dbReference type="ARBA" id="ARBA00004761"/>
    </source>
</evidence>
<gene>
    <name evidence="11" type="ORF">E2A64_04420</name>
</gene>
<keyword evidence="8" id="KW-0311">Gluconate utilization</keyword>
<dbReference type="CDD" id="cd02021">
    <property type="entry name" value="GntK"/>
    <property type="match status" value="1"/>
</dbReference>
<reference evidence="11 12" key="1">
    <citation type="journal article" date="2013" name="Int. J. Syst. Evol. Microbiol.">
        <title>Hoeflea suaedae sp. nov., an endophytic bacterium isolated from the root of the halophyte Suaeda maritima.</title>
        <authorList>
            <person name="Chung E.J."/>
            <person name="Park J.A."/>
            <person name="Pramanik P."/>
            <person name="Bibi F."/>
            <person name="Jeon C.O."/>
            <person name="Chung Y.R."/>
        </authorList>
    </citation>
    <scope>NUCLEOTIDE SEQUENCE [LARGE SCALE GENOMIC DNA]</scope>
    <source>
        <strain evidence="11 12">YC6898</strain>
    </source>
</reference>
<dbReference type="NCBIfam" id="TIGR01313">
    <property type="entry name" value="therm_gnt_kin"/>
    <property type="match status" value="1"/>
</dbReference>
<name>A0A4R5PNF9_9HYPH</name>
<dbReference type="InterPro" id="IPR027417">
    <property type="entry name" value="P-loop_NTPase"/>
</dbReference>
<evidence type="ECO:0000256" key="3">
    <source>
        <dbReference type="ARBA" id="ARBA00012054"/>
    </source>
</evidence>
<keyword evidence="12" id="KW-1185">Reference proteome</keyword>
<dbReference type="FunFam" id="3.40.50.300:FF:000522">
    <property type="entry name" value="Gluconokinase"/>
    <property type="match status" value="1"/>
</dbReference>
<evidence type="ECO:0000256" key="4">
    <source>
        <dbReference type="ARBA" id="ARBA00022679"/>
    </source>
</evidence>
<dbReference type="GO" id="GO:0046316">
    <property type="term" value="F:gluconokinase activity"/>
    <property type="evidence" value="ECO:0007669"/>
    <property type="project" value="UniProtKB-EC"/>
</dbReference>
<dbReference type="EC" id="2.7.1.12" evidence="3 10"/>